<reference evidence="3" key="2">
    <citation type="submission" date="2020-08" db="EMBL/GenBank/DDBJ databases">
        <title>Plant Genome Project.</title>
        <authorList>
            <person name="Zhang R.-G."/>
        </authorList>
    </citation>
    <scope>NUCLEOTIDE SEQUENCE</scope>
    <source>
        <strain evidence="3">Huo1</strain>
        <tissue evidence="3">Leaf</tissue>
    </source>
</reference>
<name>A0A8X8XZ79_SALSN</name>
<feature type="domain" description="Exocyst complex component EXOC6/Sec15 N-terminal" evidence="2">
    <location>
        <begin position="2"/>
        <end position="47"/>
    </location>
</feature>
<dbReference type="InterPro" id="IPR046361">
    <property type="entry name" value="EXOC6/Sec15_C"/>
</dbReference>
<gene>
    <name evidence="3" type="ORF">SASPL_118171</name>
</gene>
<dbReference type="InterPro" id="IPR007225">
    <property type="entry name" value="EXOC6/Sec15"/>
</dbReference>
<keyword evidence="4" id="KW-1185">Reference proteome</keyword>
<dbReference type="InterPro" id="IPR042045">
    <property type="entry name" value="EXOC6/Sec15_C_dom1"/>
</dbReference>
<dbReference type="PANTHER" id="PTHR12702:SF0">
    <property type="entry name" value="EXOCYST COMPLEX COMPONENT 6"/>
    <property type="match status" value="1"/>
</dbReference>
<feature type="domain" description="Exocyst complex subunit EXOC6/Sec15 C-terminal" evidence="1">
    <location>
        <begin position="48"/>
        <end position="117"/>
    </location>
</feature>
<dbReference type="GO" id="GO:0006886">
    <property type="term" value="P:intracellular protein transport"/>
    <property type="evidence" value="ECO:0007669"/>
    <property type="project" value="InterPro"/>
</dbReference>
<dbReference type="GO" id="GO:0016020">
    <property type="term" value="C:membrane"/>
    <property type="evidence" value="ECO:0007669"/>
    <property type="project" value="TreeGrafter"/>
</dbReference>
<dbReference type="GO" id="GO:0006893">
    <property type="term" value="P:Golgi to plasma membrane transport"/>
    <property type="evidence" value="ECO:0007669"/>
    <property type="project" value="TreeGrafter"/>
</dbReference>
<dbReference type="GO" id="GO:0000145">
    <property type="term" value="C:exocyst"/>
    <property type="evidence" value="ECO:0007669"/>
    <property type="project" value="TreeGrafter"/>
</dbReference>
<sequence>MSKNCVQVLDLCVKCNNHICEGRFYPALKGVDLIEKNYMQSIPAKALKITDIFGSDTYEQMVMKKEPEYEANVLLFHLQSSDIMQAFPYIAPFSSMVPDCCRIVPSFIKDSVNYLYELF</sequence>
<reference evidence="3" key="1">
    <citation type="submission" date="2018-01" db="EMBL/GenBank/DDBJ databases">
        <authorList>
            <person name="Mao J.F."/>
        </authorList>
    </citation>
    <scope>NUCLEOTIDE SEQUENCE</scope>
    <source>
        <strain evidence="3">Huo1</strain>
        <tissue evidence="3">Leaf</tissue>
    </source>
</reference>
<dbReference type="GO" id="GO:0090522">
    <property type="term" value="P:vesicle tethering involved in exocytosis"/>
    <property type="evidence" value="ECO:0007669"/>
    <property type="project" value="InterPro"/>
</dbReference>
<dbReference type="Pfam" id="PF20651">
    <property type="entry name" value="EXOC6_Sec15_N"/>
    <property type="match status" value="1"/>
</dbReference>
<evidence type="ECO:0000259" key="2">
    <source>
        <dbReference type="Pfam" id="PF20651"/>
    </source>
</evidence>
<organism evidence="3">
    <name type="scientific">Salvia splendens</name>
    <name type="common">Scarlet sage</name>
    <dbReference type="NCBI Taxonomy" id="180675"/>
    <lineage>
        <taxon>Eukaryota</taxon>
        <taxon>Viridiplantae</taxon>
        <taxon>Streptophyta</taxon>
        <taxon>Embryophyta</taxon>
        <taxon>Tracheophyta</taxon>
        <taxon>Spermatophyta</taxon>
        <taxon>Magnoliopsida</taxon>
        <taxon>eudicotyledons</taxon>
        <taxon>Gunneridae</taxon>
        <taxon>Pentapetalae</taxon>
        <taxon>asterids</taxon>
        <taxon>lamiids</taxon>
        <taxon>Lamiales</taxon>
        <taxon>Lamiaceae</taxon>
        <taxon>Nepetoideae</taxon>
        <taxon>Mentheae</taxon>
        <taxon>Salviinae</taxon>
        <taxon>Salvia</taxon>
        <taxon>Salvia subgen. Calosphace</taxon>
        <taxon>core Calosphace</taxon>
    </lineage>
</organism>
<dbReference type="Gene3D" id="1.10.357.30">
    <property type="entry name" value="Exocyst complex subunit Sec15 C-terminal domain, N-terminal subdomain"/>
    <property type="match status" value="1"/>
</dbReference>
<dbReference type="Proteomes" id="UP000298416">
    <property type="component" value="Unassembled WGS sequence"/>
</dbReference>
<evidence type="ECO:0000259" key="1">
    <source>
        <dbReference type="Pfam" id="PF04091"/>
    </source>
</evidence>
<comment type="caution">
    <text evidence="3">The sequence shown here is derived from an EMBL/GenBank/DDBJ whole genome shotgun (WGS) entry which is preliminary data.</text>
</comment>
<accession>A0A8X8XZ79</accession>
<protein>
    <submittedName>
        <fullName evidence="3">Uncharacterized protein</fullName>
    </submittedName>
</protein>
<evidence type="ECO:0000313" key="3">
    <source>
        <dbReference type="EMBL" id="KAG6421614.1"/>
    </source>
</evidence>
<dbReference type="PANTHER" id="PTHR12702">
    <property type="entry name" value="SEC15"/>
    <property type="match status" value="1"/>
</dbReference>
<dbReference type="EMBL" id="PNBA02000006">
    <property type="protein sequence ID" value="KAG6421614.1"/>
    <property type="molecule type" value="Genomic_DNA"/>
</dbReference>
<proteinExistence type="predicted"/>
<evidence type="ECO:0000313" key="4">
    <source>
        <dbReference type="Proteomes" id="UP000298416"/>
    </source>
</evidence>
<dbReference type="AlphaFoldDB" id="A0A8X8XZ79"/>
<dbReference type="Pfam" id="PF04091">
    <property type="entry name" value="Sec15_C"/>
    <property type="match status" value="1"/>
</dbReference>
<dbReference type="InterPro" id="IPR048359">
    <property type="entry name" value="EXOC6_Sec15_N"/>
</dbReference>